<comment type="caution">
    <text evidence="1">The sequence shown here is derived from an EMBL/GenBank/DDBJ whole genome shotgun (WGS) entry which is preliminary data.</text>
</comment>
<accession>X1H5Y8</accession>
<gene>
    <name evidence="1" type="ORF">S03H2_52287</name>
</gene>
<sequence>MADDKWETTAPWNEEFMWILGRIANALETLVELNGGDIE</sequence>
<organism evidence="1">
    <name type="scientific">marine sediment metagenome</name>
    <dbReference type="NCBI Taxonomy" id="412755"/>
    <lineage>
        <taxon>unclassified sequences</taxon>
        <taxon>metagenomes</taxon>
        <taxon>ecological metagenomes</taxon>
    </lineage>
</organism>
<dbReference type="EMBL" id="BARU01033213">
    <property type="protein sequence ID" value="GAH64817.1"/>
    <property type="molecule type" value="Genomic_DNA"/>
</dbReference>
<proteinExistence type="predicted"/>
<dbReference type="AlphaFoldDB" id="X1H5Y8"/>
<reference evidence="1" key="1">
    <citation type="journal article" date="2014" name="Front. Microbiol.">
        <title>High frequency of phylogenetically diverse reductive dehalogenase-homologous genes in deep subseafloor sedimentary metagenomes.</title>
        <authorList>
            <person name="Kawai M."/>
            <person name="Futagami T."/>
            <person name="Toyoda A."/>
            <person name="Takaki Y."/>
            <person name="Nishi S."/>
            <person name="Hori S."/>
            <person name="Arai W."/>
            <person name="Tsubouchi T."/>
            <person name="Morono Y."/>
            <person name="Uchiyama I."/>
            <person name="Ito T."/>
            <person name="Fujiyama A."/>
            <person name="Inagaki F."/>
            <person name="Takami H."/>
        </authorList>
    </citation>
    <scope>NUCLEOTIDE SEQUENCE</scope>
    <source>
        <strain evidence="1">Expedition CK06-06</strain>
    </source>
</reference>
<protein>
    <submittedName>
        <fullName evidence="1">Uncharacterized protein</fullName>
    </submittedName>
</protein>
<evidence type="ECO:0000313" key="1">
    <source>
        <dbReference type="EMBL" id="GAH64817.1"/>
    </source>
</evidence>
<name>X1H5Y8_9ZZZZ</name>